<keyword evidence="2" id="KW-1185">Reference proteome</keyword>
<organism evidence="1 2">
    <name type="scientific">Anopheles dirus</name>
    <dbReference type="NCBI Taxonomy" id="7168"/>
    <lineage>
        <taxon>Eukaryota</taxon>
        <taxon>Metazoa</taxon>
        <taxon>Ecdysozoa</taxon>
        <taxon>Arthropoda</taxon>
        <taxon>Hexapoda</taxon>
        <taxon>Insecta</taxon>
        <taxon>Pterygota</taxon>
        <taxon>Neoptera</taxon>
        <taxon>Endopterygota</taxon>
        <taxon>Diptera</taxon>
        <taxon>Nematocera</taxon>
        <taxon>Culicoidea</taxon>
        <taxon>Culicidae</taxon>
        <taxon>Anophelinae</taxon>
        <taxon>Anopheles</taxon>
    </lineage>
</organism>
<dbReference type="AlphaFoldDB" id="A0A182N379"/>
<dbReference type="VEuPathDB" id="VectorBase:ADIR002091"/>
<protein>
    <submittedName>
        <fullName evidence="1">Uncharacterized protein</fullName>
    </submittedName>
</protein>
<proteinExistence type="predicted"/>
<reference evidence="2" key="1">
    <citation type="submission" date="2013-03" db="EMBL/GenBank/DDBJ databases">
        <title>The Genome Sequence of Anopheles dirus WRAIR2.</title>
        <authorList>
            <consortium name="The Broad Institute Genomics Platform"/>
            <person name="Neafsey D.E."/>
            <person name="Walton C."/>
            <person name="Walker B."/>
            <person name="Young S.K."/>
            <person name="Zeng Q."/>
            <person name="Gargeya S."/>
            <person name="Fitzgerald M."/>
            <person name="Haas B."/>
            <person name="Abouelleil A."/>
            <person name="Allen A.W."/>
            <person name="Alvarado L."/>
            <person name="Arachchi H.M."/>
            <person name="Berlin A.M."/>
            <person name="Chapman S.B."/>
            <person name="Gainer-Dewar J."/>
            <person name="Goldberg J."/>
            <person name="Griggs A."/>
            <person name="Gujja S."/>
            <person name="Hansen M."/>
            <person name="Howarth C."/>
            <person name="Imamovic A."/>
            <person name="Ireland A."/>
            <person name="Larimer J."/>
            <person name="McCowan C."/>
            <person name="Murphy C."/>
            <person name="Pearson M."/>
            <person name="Poon T.W."/>
            <person name="Priest M."/>
            <person name="Roberts A."/>
            <person name="Saif S."/>
            <person name="Shea T."/>
            <person name="Sisk P."/>
            <person name="Sykes S."/>
            <person name="Wortman J."/>
            <person name="Nusbaum C."/>
            <person name="Birren B."/>
        </authorList>
    </citation>
    <scope>NUCLEOTIDE SEQUENCE [LARGE SCALE GENOMIC DNA]</scope>
    <source>
        <strain evidence="2">WRAIR2</strain>
    </source>
</reference>
<accession>A0A182N379</accession>
<evidence type="ECO:0000313" key="1">
    <source>
        <dbReference type="EnsemblMetazoa" id="ADIR002091-PA"/>
    </source>
</evidence>
<name>A0A182N379_9DIPT</name>
<dbReference type="Proteomes" id="UP000075884">
    <property type="component" value="Unassembled WGS sequence"/>
</dbReference>
<reference evidence="1" key="2">
    <citation type="submission" date="2020-05" db="UniProtKB">
        <authorList>
            <consortium name="EnsemblMetazoa"/>
        </authorList>
    </citation>
    <scope>IDENTIFICATION</scope>
    <source>
        <strain evidence="1">WRAIR2</strain>
    </source>
</reference>
<dbReference type="EnsemblMetazoa" id="ADIR002091-RA">
    <property type="protein sequence ID" value="ADIR002091-PA"/>
    <property type="gene ID" value="ADIR002091"/>
</dbReference>
<sequence length="90" mass="9959">MNFSQSSPLIDALAASSLLSLRRFLLFVLCCGGRNSTVSPLQLQLRTSGSGPLSSQKRRRLRTELVEKYWLRLSHHPDALGEASDDSFAP</sequence>
<evidence type="ECO:0000313" key="2">
    <source>
        <dbReference type="Proteomes" id="UP000075884"/>
    </source>
</evidence>